<dbReference type="Proteomes" id="UP001060012">
    <property type="component" value="Chromosome"/>
</dbReference>
<dbReference type="EMBL" id="CP100595">
    <property type="protein sequence ID" value="UTJ07376.1"/>
    <property type="molecule type" value="Genomic_DNA"/>
</dbReference>
<gene>
    <name evidence="3" type="ORF">NJU99_04600</name>
</gene>
<evidence type="ECO:0000259" key="2">
    <source>
        <dbReference type="Pfam" id="PF12697"/>
    </source>
</evidence>
<evidence type="ECO:0000256" key="1">
    <source>
        <dbReference type="ARBA" id="ARBA00022801"/>
    </source>
</evidence>
<dbReference type="InterPro" id="IPR050266">
    <property type="entry name" value="AB_hydrolase_sf"/>
</dbReference>
<organism evidence="3 4">
    <name type="scientific">Arcobacter roscoffensis</name>
    <dbReference type="NCBI Taxonomy" id="2961520"/>
    <lineage>
        <taxon>Bacteria</taxon>
        <taxon>Pseudomonadati</taxon>
        <taxon>Campylobacterota</taxon>
        <taxon>Epsilonproteobacteria</taxon>
        <taxon>Campylobacterales</taxon>
        <taxon>Arcobacteraceae</taxon>
        <taxon>Arcobacter</taxon>
    </lineage>
</organism>
<sequence length="239" mass="26889">MAKKSIKVDNKEYEISYDLVNPSAKVDFVVLHGWGSNKEIMKNSFSSYLKDYRHIYIDMPGFGKSPTSYELTTHLYAKILEEFLSQLNSSKDIIAGHSYGGKVATLLKPKYLVLLSSAGILEEKAFDVKVKIAISKFFNSIGLGGITKAFRSKDVNTMSENMYATFKNVVNEDFRANFKAFENQALIFWGEKDTATSLDSGKKIASLINNSTFISYDGDHYFFAKNAKDICERIENAIP</sequence>
<feature type="domain" description="AB hydrolase-1" evidence="2">
    <location>
        <begin position="28"/>
        <end position="154"/>
    </location>
</feature>
<evidence type="ECO:0000313" key="3">
    <source>
        <dbReference type="EMBL" id="UTJ07376.1"/>
    </source>
</evidence>
<dbReference type="RefSeq" id="WP_254577553.1">
    <property type="nucleotide sequence ID" value="NZ_CP100595.1"/>
</dbReference>
<keyword evidence="4" id="KW-1185">Reference proteome</keyword>
<dbReference type="Gene3D" id="3.40.50.1820">
    <property type="entry name" value="alpha/beta hydrolase"/>
    <property type="match status" value="1"/>
</dbReference>
<dbReference type="PANTHER" id="PTHR43798">
    <property type="entry name" value="MONOACYLGLYCEROL LIPASE"/>
    <property type="match status" value="1"/>
</dbReference>
<dbReference type="SUPFAM" id="SSF53474">
    <property type="entry name" value="alpha/beta-Hydrolases"/>
    <property type="match status" value="1"/>
</dbReference>
<accession>A0ABY5E9C1</accession>
<protein>
    <submittedName>
        <fullName evidence="3">Alpha/beta hydrolase</fullName>
    </submittedName>
</protein>
<dbReference type="GO" id="GO:0016787">
    <property type="term" value="F:hydrolase activity"/>
    <property type="evidence" value="ECO:0007669"/>
    <property type="project" value="UniProtKB-KW"/>
</dbReference>
<dbReference type="PANTHER" id="PTHR43798:SF31">
    <property type="entry name" value="AB HYDROLASE SUPERFAMILY PROTEIN YCLE"/>
    <property type="match status" value="1"/>
</dbReference>
<name>A0ABY5E9C1_9BACT</name>
<reference evidence="3" key="1">
    <citation type="submission" date="2022-07" db="EMBL/GenBank/DDBJ databases">
        <title>Arcobacter roscoffensis sp. nov., a marine bacterium isolated from coastal seawater collected from Roscoff, France.</title>
        <authorList>
            <person name="Pascual J."/>
            <person name="Lepeaux C."/>
            <person name="Methner A."/>
            <person name="Overmann J."/>
        </authorList>
    </citation>
    <scope>NUCLEOTIDE SEQUENCE</scope>
    <source>
        <strain evidence="3">ARW1-2F2</strain>
    </source>
</reference>
<keyword evidence="1 3" id="KW-0378">Hydrolase</keyword>
<dbReference type="InterPro" id="IPR000073">
    <property type="entry name" value="AB_hydrolase_1"/>
</dbReference>
<evidence type="ECO:0000313" key="4">
    <source>
        <dbReference type="Proteomes" id="UP001060012"/>
    </source>
</evidence>
<dbReference type="Pfam" id="PF12697">
    <property type="entry name" value="Abhydrolase_6"/>
    <property type="match status" value="1"/>
</dbReference>
<proteinExistence type="predicted"/>
<dbReference type="InterPro" id="IPR029058">
    <property type="entry name" value="AB_hydrolase_fold"/>
</dbReference>